<name>A0A1H3MF38_9FIRM</name>
<dbReference type="InterPro" id="IPR044492">
    <property type="entry name" value="P_typ_ATPase_HD_dom"/>
</dbReference>
<dbReference type="GO" id="GO:0005886">
    <property type="term" value="C:plasma membrane"/>
    <property type="evidence" value="ECO:0007669"/>
    <property type="project" value="UniProtKB-SubCell"/>
</dbReference>
<dbReference type="PROSITE" id="PS00154">
    <property type="entry name" value="ATPASE_E1_E2"/>
    <property type="match status" value="1"/>
</dbReference>
<accession>A0A1H3MF38</accession>
<dbReference type="PANTHER" id="PTHR48085">
    <property type="entry name" value="CADMIUM/ZINC-TRANSPORTING ATPASE HMA2-RELATED"/>
    <property type="match status" value="1"/>
</dbReference>
<keyword evidence="6 10" id="KW-1133">Transmembrane helix</keyword>
<dbReference type="SFLD" id="SFLDG00002">
    <property type="entry name" value="C1.7:_P-type_atpase_like"/>
    <property type="match status" value="1"/>
</dbReference>
<dbReference type="PRINTS" id="PR00119">
    <property type="entry name" value="CATATPASE"/>
</dbReference>
<dbReference type="NCBIfam" id="TIGR01494">
    <property type="entry name" value="ATPase_P-type"/>
    <property type="match status" value="1"/>
</dbReference>
<evidence type="ECO:0000256" key="7">
    <source>
        <dbReference type="ARBA" id="ARBA00023136"/>
    </source>
</evidence>
<proteinExistence type="inferred from homology"/>
<dbReference type="GO" id="GO:0046872">
    <property type="term" value="F:metal ion binding"/>
    <property type="evidence" value="ECO:0007669"/>
    <property type="project" value="UniProtKB-KW"/>
</dbReference>
<dbReference type="InterPro" id="IPR059000">
    <property type="entry name" value="ATPase_P-type_domA"/>
</dbReference>
<evidence type="ECO:0000313" key="13">
    <source>
        <dbReference type="Proteomes" id="UP000199230"/>
    </source>
</evidence>
<dbReference type="GO" id="GO:0005524">
    <property type="term" value="F:ATP binding"/>
    <property type="evidence" value="ECO:0007669"/>
    <property type="project" value="UniProtKB-UniRule"/>
</dbReference>
<evidence type="ECO:0000256" key="8">
    <source>
        <dbReference type="ARBA" id="ARBA00039103"/>
    </source>
</evidence>
<dbReference type="InterPro" id="IPR023299">
    <property type="entry name" value="ATPase_P-typ_cyto_dom_N"/>
</dbReference>
<keyword evidence="5" id="KW-1278">Translocase</keyword>
<keyword evidence="3" id="KW-0104">Cadmium</keyword>
<feature type="domain" description="P-type ATPase A" evidence="11">
    <location>
        <begin position="245"/>
        <end position="336"/>
    </location>
</feature>
<dbReference type="EMBL" id="FNPV01000004">
    <property type="protein sequence ID" value="SDY74625.1"/>
    <property type="molecule type" value="Genomic_DNA"/>
</dbReference>
<keyword evidence="7 10" id="KW-0472">Membrane</keyword>
<evidence type="ECO:0000256" key="2">
    <source>
        <dbReference type="ARBA" id="ARBA00006024"/>
    </source>
</evidence>
<protein>
    <recommendedName>
        <fullName evidence="8">Cd(2+)-exporting ATPase</fullName>
        <ecNumber evidence="8">7.2.2.21</ecNumber>
    </recommendedName>
</protein>
<dbReference type="Gene3D" id="2.70.150.10">
    <property type="entry name" value="Calcium-transporting ATPase, cytoplasmic transduction domain A"/>
    <property type="match status" value="1"/>
</dbReference>
<evidence type="ECO:0000256" key="1">
    <source>
        <dbReference type="ARBA" id="ARBA00004141"/>
    </source>
</evidence>
<dbReference type="Pfam" id="PF19991">
    <property type="entry name" value="HMA_2"/>
    <property type="match status" value="1"/>
</dbReference>
<dbReference type="InterPro" id="IPR051014">
    <property type="entry name" value="Cation_Transport_ATPase_IB"/>
</dbReference>
<gene>
    <name evidence="12" type="ORF">SAMN05192546_10489</name>
</gene>
<evidence type="ECO:0000256" key="9">
    <source>
        <dbReference type="ARBA" id="ARBA00049338"/>
    </source>
</evidence>
<dbReference type="PANTHER" id="PTHR48085:SF5">
    <property type="entry name" value="CADMIUM_ZINC-TRANSPORTING ATPASE HMA4-RELATED"/>
    <property type="match status" value="1"/>
</dbReference>
<keyword evidence="4 10" id="KW-0812">Transmembrane</keyword>
<dbReference type="NCBIfam" id="TIGR01525">
    <property type="entry name" value="ATPase-IB_hvy"/>
    <property type="match status" value="1"/>
</dbReference>
<dbReference type="InterPro" id="IPR008250">
    <property type="entry name" value="ATPase_P-typ_transduc_dom_A_sf"/>
</dbReference>
<evidence type="ECO:0000256" key="3">
    <source>
        <dbReference type="ARBA" id="ARBA00022539"/>
    </source>
</evidence>
<organism evidence="12 13">
    <name type="scientific">Tindallia californiensis</name>
    <dbReference type="NCBI Taxonomy" id="159292"/>
    <lineage>
        <taxon>Bacteria</taxon>
        <taxon>Bacillati</taxon>
        <taxon>Bacillota</taxon>
        <taxon>Clostridia</taxon>
        <taxon>Peptostreptococcales</taxon>
        <taxon>Tindalliaceae</taxon>
        <taxon>Tindallia</taxon>
    </lineage>
</organism>
<dbReference type="InterPro" id="IPR018303">
    <property type="entry name" value="ATPase_P-typ_P_site"/>
</dbReference>
<comment type="caution">
    <text evidence="10">Lacks conserved residue(s) required for the propagation of feature annotation.</text>
</comment>
<evidence type="ECO:0000259" key="11">
    <source>
        <dbReference type="Pfam" id="PF00122"/>
    </source>
</evidence>
<feature type="transmembrane region" description="Helical" evidence="10">
    <location>
        <begin position="352"/>
        <end position="371"/>
    </location>
</feature>
<sequence length="741" mass="81258">MIKRKNTRLMRLEIIHQLPGRMRLRSRSFTFLRAVETEMLAALQHHKAIQQLDYQPITGSLLIIYDHMLLDSQNLYAFVEDQMATFSLMAYQAEREASNTLTVNERRLQEEPAAHLLKRVLISGVSLIAFGLFRSLPGMKAASIGYHHWHRRLFTPPALISVGLSIPIFKSGWHSLATTRRPNADTLTASAILTALLTGRSLSALVTILLADIAEFMTAYTMEKTRKAIGDMLQAGDETVFIVTPENALVKKKSSQLLPGDIISVQSGDKIAADGEISEGEGFVDESPITGEFFPAEKRPGQRVFAGTLVKSGNLRIRAEQVGDDTTVARIVHMVESAAGRKAAIQTFADRFSAHLIPMNFALAILIYGLTRNINRALSMMIIDFSCGVRLSTATALSACIHNAARNGVLIKGGNYVEALAEADSLILDKTGTVTEGRPRVVSLHPTAHFTQNDIIQMASAAEEDSSHPLAHAILDYARLNGIAIPTHGMTEVVTGRGVQTTIQEDEVLVGNRKYLKENGVDISELQNAIHSLEQKGEMIIYVAKNRVLAGVIGVHDALKENMKKSLNRLRHLGIDDIRLLTGDIAFQAEKVAKRMHMDDFSAELMPEDKVRTLLAMQGSGSRVIMIGDGINDAPALAYADVGIAIGNTRTDVAIESSNVTITNDDPLLIPSAIQLSRRTMETVRNNFRMAVGLNALGIVLSAMGWLPVVWGSVLHNSSTILVVMNSGRLLIHDFERRTFE</sequence>
<evidence type="ECO:0000256" key="10">
    <source>
        <dbReference type="RuleBase" id="RU362081"/>
    </source>
</evidence>
<dbReference type="InterPro" id="IPR001757">
    <property type="entry name" value="P_typ_ATPase"/>
</dbReference>
<dbReference type="OrthoDB" id="9813266at2"/>
<dbReference type="STRING" id="159292.SAMN05192546_10489"/>
<dbReference type="Proteomes" id="UP000199230">
    <property type="component" value="Unassembled WGS sequence"/>
</dbReference>
<evidence type="ECO:0000256" key="6">
    <source>
        <dbReference type="ARBA" id="ARBA00022989"/>
    </source>
</evidence>
<comment type="catalytic activity">
    <reaction evidence="9">
        <text>Cd(2+)(in) + ATP + H2O = Cd(2+)(out) + ADP + phosphate + H(+)</text>
        <dbReference type="Rhea" id="RHEA:12132"/>
        <dbReference type="ChEBI" id="CHEBI:15377"/>
        <dbReference type="ChEBI" id="CHEBI:15378"/>
        <dbReference type="ChEBI" id="CHEBI:30616"/>
        <dbReference type="ChEBI" id="CHEBI:43474"/>
        <dbReference type="ChEBI" id="CHEBI:48775"/>
        <dbReference type="ChEBI" id="CHEBI:456216"/>
        <dbReference type="EC" id="7.2.2.21"/>
    </reaction>
</comment>
<dbReference type="RefSeq" id="WP_093312526.1">
    <property type="nucleotide sequence ID" value="NZ_FNPV01000004.1"/>
</dbReference>
<dbReference type="InterPro" id="IPR027256">
    <property type="entry name" value="P-typ_ATPase_IB"/>
</dbReference>
<comment type="subcellular location">
    <subcellularLocation>
        <location evidence="10">Cell membrane</location>
    </subcellularLocation>
    <subcellularLocation>
        <location evidence="1">Membrane</location>
        <topology evidence="1">Multi-pass membrane protein</topology>
    </subcellularLocation>
</comment>
<dbReference type="Pfam" id="PF00122">
    <property type="entry name" value="E1-E2_ATPase"/>
    <property type="match status" value="1"/>
</dbReference>
<dbReference type="GO" id="GO:0016887">
    <property type="term" value="F:ATP hydrolysis activity"/>
    <property type="evidence" value="ECO:0007669"/>
    <property type="project" value="InterPro"/>
</dbReference>
<evidence type="ECO:0000313" key="12">
    <source>
        <dbReference type="EMBL" id="SDY74625.1"/>
    </source>
</evidence>
<dbReference type="InterPro" id="IPR036412">
    <property type="entry name" value="HAD-like_sf"/>
</dbReference>
<dbReference type="GO" id="GO:0008551">
    <property type="term" value="F:P-type cadmium transporter activity"/>
    <property type="evidence" value="ECO:0007669"/>
    <property type="project" value="UniProtKB-EC"/>
</dbReference>
<dbReference type="Pfam" id="PF00702">
    <property type="entry name" value="Hydrolase"/>
    <property type="match status" value="1"/>
</dbReference>
<evidence type="ECO:0000256" key="5">
    <source>
        <dbReference type="ARBA" id="ARBA00022967"/>
    </source>
</evidence>
<comment type="similarity">
    <text evidence="2 10">Belongs to the cation transport ATPase (P-type) (TC 3.A.3) family. Type IB subfamily.</text>
</comment>
<keyword evidence="10" id="KW-1003">Cell membrane</keyword>
<dbReference type="SFLD" id="SFLDS00003">
    <property type="entry name" value="Haloacid_Dehalogenase"/>
    <property type="match status" value="1"/>
</dbReference>
<dbReference type="Gene3D" id="3.40.50.1000">
    <property type="entry name" value="HAD superfamily/HAD-like"/>
    <property type="match status" value="1"/>
</dbReference>
<dbReference type="SUPFAM" id="SSF56784">
    <property type="entry name" value="HAD-like"/>
    <property type="match status" value="1"/>
</dbReference>
<dbReference type="AlphaFoldDB" id="A0A1H3MF38"/>
<evidence type="ECO:0000256" key="4">
    <source>
        <dbReference type="ARBA" id="ARBA00022692"/>
    </source>
</evidence>
<dbReference type="SUPFAM" id="SSF81653">
    <property type="entry name" value="Calcium ATPase, transduction domain A"/>
    <property type="match status" value="1"/>
</dbReference>
<dbReference type="PRINTS" id="PR00941">
    <property type="entry name" value="CDATPASE"/>
</dbReference>
<keyword evidence="10" id="KW-0067">ATP-binding</keyword>
<dbReference type="InterPro" id="IPR023214">
    <property type="entry name" value="HAD_sf"/>
</dbReference>
<keyword evidence="13" id="KW-1185">Reference proteome</keyword>
<keyword evidence="10" id="KW-0479">Metal-binding</keyword>
<reference evidence="12 13" key="1">
    <citation type="submission" date="2016-10" db="EMBL/GenBank/DDBJ databases">
        <authorList>
            <person name="de Groot N.N."/>
        </authorList>
    </citation>
    <scope>NUCLEOTIDE SEQUENCE [LARGE SCALE GENOMIC DNA]</scope>
    <source>
        <strain evidence="12 13">APO</strain>
    </source>
</reference>
<feature type="transmembrane region" description="Helical" evidence="10">
    <location>
        <begin position="688"/>
        <end position="708"/>
    </location>
</feature>
<dbReference type="Gene3D" id="3.40.1110.10">
    <property type="entry name" value="Calcium-transporting ATPase, cytoplasmic domain N"/>
    <property type="match status" value="1"/>
</dbReference>
<dbReference type="SFLD" id="SFLDF00027">
    <property type="entry name" value="p-type_atpase"/>
    <property type="match status" value="1"/>
</dbReference>
<keyword evidence="10" id="KW-0547">Nucleotide-binding</keyword>
<dbReference type="EC" id="7.2.2.21" evidence="8"/>